<dbReference type="InterPro" id="IPR050242">
    <property type="entry name" value="JAMM_MPN+_peptidase_M67A"/>
</dbReference>
<evidence type="ECO:0000313" key="3">
    <source>
        <dbReference type="EMBL" id="KAK9792981.1"/>
    </source>
</evidence>
<feature type="region of interest" description="Disordered" evidence="1">
    <location>
        <begin position="239"/>
        <end position="273"/>
    </location>
</feature>
<reference evidence="3 4" key="1">
    <citation type="journal article" date="2024" name="Nat. Commun.">
        <title>Phylogenomics reveals the evolutionary origins of lichenization in chlorophyte algae.</title>
        <authorList>
            <person name="Puginier C."/>
            <person name="Libourel C."/>
            <person name="Otte J."/>
            <person name="Skaloud P."/>
            <person name="Haon M."/>
            <person name="Grisel S."/>
            <person name="Petersen M."/>
            <person name="Berrin J.G."/>
            <person name="Delaux P.M."/>
            <person name="Dal Grande F."/>
            <person name="Keller J."/>
        </authorList>
    </citation>
    <scope>NUCLEOTIDE SEQUENCE [LARGE SCALE GENOMIC DNA]</scope>
    <source>
        <strain evidence="3 4">SAG 2036</strain>
    </source>
</reference>
<dbReference type="PANTHER" id="PTHR10410">
    <property type="entry name" value="EUKARYOTIC TRANSLATION INITIATION FACTOR 3 -RELATED"/>
    <property type="match status" value="1"/>
</dbReference>
<dbReference type="SUPFAM" id="SSF102712">
    <property type="entry name" value="JAB1/MPN domain"/>
    <property type="match status" value="1"/>
</dbReference>
<dbReference type="InterPro" id="IPR000555">
    <property type="entry name" value="JAMM/MPN+_dom"/>
</dbReference>
<dbReference type="PROSITE" id="PS50249">
    <property type="entry name" value="MPN"/>
    <property type="match status" value="1"/>
</dbReference>
<dbReference type="AlphaFoldDB" id="A0AAW1NNN6"/>
<protein>
    <recommendedName>
        <fullName evidence="2">MPN domain-containing protein</fullName>
    </recommendedName>
</protein>
<feature type="domain" description="MPN" evidence="2">
    <location>
        <begin position="9"/>
        <end position="156"/>
    </location>
</feature>
<proteinExistence type="predicted"/>
<dbReference type="GO" id="GO:0008237">
    <property type="term" value="F:metallopeptidase activity"/>
    <property type="evidence" value="ECO:0007669"/>
    <property type="project" value="InterPro"/>
</dbReference>
<name>A0AAW1NNN6_9CHLO</name>
<feature type="region of interest" description="Disordered" evidence="1">
    <location>
        <begin position="317"/>
        <end position="353"/>
    </location>
</feature>
<dbReference type="InterPro" id="IPR037518">
    <property type="entry name" value="MPN"/>
</dbReference>
<dbReference type="EMBL" id="JALJOQ010000156">
    <property type="protein sequence ID" value="KAK9792981.1"/>
    <property type="molecule type" value="Genomic_DNA"/>
</dbReference>
<evidence type="ECO:0000259" key="2">
    <source>
        <dbReference type="PROSITE" id="PS50249"/>
    </source>
</evidence>
<comment type="caution">
    <text evidence="3">The sequence shown here is derived from an EMBL/GenBank/DDBJ whole genome shotgun (WGS) entry which is preliminary data.</text>
</comment>
<sequence length="353" mass="37984">MALASCDHCVITAEAFQVCTMHALSNEKEEIMGMLVGNLETGVNGLTVARIWAVVPLIRSDRRADRVEATPEQLASCSGTADDMSKETGVSHRVIGWYHSHPRIAVFPSHVDVSTQGGYQMLDPGFIGLIWSVFDTPEDNKKLQLRVTAFQSVPADSLPAPMLLDRQDSFLTSPPDTPLSYAIKESMRDARQDTAFGGQQMARMDVQLRVVQASPSRIQGQALQAQAPDCDCFEAMTLGSQESPSKSDTEHVPAPPAWANGAQAHSSLDAWASPTPFTGELAPINGTAWAGNHQNWQSSATSPINVSLQVVRVHNASDEDTSGLNTIPESSDDIPQSTSADASNPVRHTLALV</sequence>
<keyword evidence="4" id="KW-1185">Reference proteome</keyword>
<dbReference type="Gene3D" id="3.40.140.10">
    <property type="entry name" value="Cytidine Deaminase, domain 2"/>
    <property type="match status" value="1"/>
</dbReference>
<dbReference type="Proteomes" id="UP001465755">
    <property type="component" value="Unassembled WGS sequence"/>
</dbReference>
<evidence type="ECO:0000256" key="1">
    <source>
        <dbReference type="SAM" id="MobiDB-lite"/>
    </source>
</evidence>
<organism evidence="3 4">
    <name type="scientific">Symbiochloris irregularis</name>
    <dbReference type="NCBI Taxonomy" id="706552"/>
    <lineage>
        <taxon>Eukaryota</taxon>
        <taxon>Viridiplantae</taxon>
        <taxon>Chlorophyta</taxon>
        <taxon>core chlorophytes</taxon>
        <taxon>Trebouxiophyceae</taxon>
        <taxon>Trebouxiales</taxon>
        <taxon>Trebouxiaceae</taxon>
        <taxon>Symbiochloris</taxon>
    </lineage>
</organism>
<gene>
    <name evidence="3" type="ORF">WJX73_007358</name>
</gene>
<evidence type="ECO:0000313" key="4">
    <source>
        <dbReference type="Proteomes" id="UP001465755"/>
    </source>
</evidence>
<accession>A0AAW1NNN6</accession>
<dbReference type="Pfam" id="PF01398">
    <property type="entry name" value="JAB"/>
    <property type="match status" value="1"/>
</dbReference>
<dbReference type="SMART" id="SM00232">
    <property type="entry name" value="JAB_MPN"/>
    <property type="match status" value="1"/>
</dbReference>
<feature type="compositionally biased region" description="Polar residues" evidence="1">
    <location>
        <begin position="322"/>
        <end position="342"/>
    </location>
</feature>